<organism evidence="3 4">
    <name type="scientific">Aspergillus piperis CBS 112811</name>
    <dbReference type="NCBI Taxonomy" id="1448313"/>
    <lineage>
        <taxon>Eukaryota</taxon>
        <taxon>Fungi</taxon>
        <taxon>Dikarya</taxon>
        <taxon>Ascomycota</taxon>
        <taxon>Pezizomycotina</taxon>
        <taxon>Eurotiomycetes</taxon>
        <taxon>Eurotiomycetidae</taxon>
        <taxon>Eurotiales</taxon>
        <taxon>Aspergillaceae</taxon>
        <taxon>Aspergillus</taxon>
        <taxon>Aspergillus subgen. Circumdati</taxon>
    </lineage>
</organism>
<dbReference type="Pfam" id="PF00004">
    <property type="entry name" value="AAA"/>
    <property type="match status" value="1"/>
</dbReference>
<feature type="domain" description="AAA+ ATPase" evidence="2">
    <location>
        <begin position="421"/>
        <end position="548"/>
    </location>
</feature>
<dbReference type="Pfam" id="PF22942">
    <property type="entry name" value="DUF7025"/>
    <property type="match status" value="1"/>
</dbReference>
<name>A0A8G1QVR1_9EURO</name>
<dbReference type="InterPro" id="IPR054289">
    <property type="entry name" value="DUF7025"/>
</dbReference>
<accession>A0A8G1QVR1</accession>
<dbReference type="AlphaFoldDB" id="A0A8G1QVR1"/>
<evidence type="ECO:0000256" key="1">
    <source>
        <dbReference type="SAM" id="MobiDB-lite"/>
    </source>
</evidence>
<dbReference type="EMBL" id="KZ825079">
    <property type="protein sequence ID" value="RAH53085.1"/>
    <property type="molecule type" value="Genomic_DNA"/>
</dbReference>
<evidence type="ECO:0000259" key="2">
    <source>
        <dbReference type="SMART" id="SM00382"/>
    </source>
</evidence>
<dbReference type="PANTHER" id="PTHR46411">
    <property type="entry name" value="FAMILY ATPASE, PUTATIVE-RELATED"/>
    <property type="match status" value="1"/>
</dbReference>
<dbReference type="GO" id="GO:0016887">
    <property type="term" value="F:ATP hydrolysis activity"/>
    <property type="evidence" value="ECO:0007669"/>
    <property type="project" value="InterPro"/>
</dbReference>
<gene>
    <name evidence="3" type="ORF">BO85DRAFT_523915</name>
</gene>
<proteinExistence type="predicted"/>
<dbReference type="InterPro" id="IPR003959">
    <property type="entry name" value="ATPase_AAA_core"/>
</dbReference>
<dbReference type="GeneID" id="37168789"/>
<dbReference type="RefSeq" id="XP_025511007.1">
    <property type="nucleotide sequence ID" value="XM_025665387.1"/>
</dbReference>
<feature type="region of interest" description="Disordered" evidence="1">
    <location>
        <begin position="1"/>
        <end position="24"/>
    </location>
</feature>
<dbReference type="SUPFAM" id="SSF52540">
    <property type="entry name" value="P-loop containing nucleoside triphosphate hydrolases"/>
    <property type="match status" value="1"/>
</dbReference>
<dbReference type="InterPro" id="IPR003593">
    <property type="entry name" value="AAA+_ATPase"/>
</dbReference>
<dbReference type="Proteomes" id="UP000249526">
    <property type="component" value="Unassembled WGS sequence"/>
</dbReference>
<dbReference type="GO" id="GO:0005524">
    <property type="term" value="F:ATP binding"/>
    <property type="evidence" value="ECO:0007669"/>
    <property type="project" value="InterPro"/>
</dbReference>
<sequence>MSKRRMYKVNKDRESPFGPFPPRPSHVFHPNHPMMDKSVGDTFSNNSRSGNYAPVGSICKALHVCQMKPDYNGITFWTKDSVAETAEPVTDPEFSQYAVIVRVVKYCSGYERLEIDSIVVQSAHLKRVLAEVMYGYRGITMSLEKVEFQKPFGPFIHRWDLFTGARDNEPNAEVKAHLDLLYDVMASELDDVIKRKNSLVPNGMITFDLLWTIFEPGNAAYSIVNGHKRAFRHEKSFIGPDSKDYEIQTVYIDYNGYGFGDPLDLHDDMDTLLETLTLRGKLWYLHKGYHYKQYEGLALATYMGREDSYNVTSRVIIDTEAYLAFHSDNCLEDLNDISSSLDDAQFLFATPILRGYSLEDRMWLELFIDGVSDISWNPRPFKSLVLPSGEEENVKKLVLALASSQSNKVGANTDGLQGKCRSVIMLLQGPPGVGKTLTAECVAEVLKVPLYVLSARALGNTTALVEESLKSTLPMIAKWGALLFLEDADFFIQEPNPSDLRANELSYVYLTLLEHYQGILFLASDCVETIVSAFENRIDATIRYPDLDTDSRRHIWKHLLGKTDKKAFSKSDLDKLEDRELNGRQIKKVLKTARTLARYQGAKLKFEHVQTVLDLAADWFIY</sequence>
<keyword evidence="3" id="KW-0378">Hydrolase</keyword>
<protein>
    <submittedName>
        <fullName evidence="3">P-loop containing nucleoside triphosphate hydrolase protein</fullName>
    </submittedName>
</protein>
<evidence type="ECO:0000313" key="4">
    <source>
        <dbReference type="Proteomes" id="UP000249526"/>
    </source>
</evidence>
<reference evidence="3 4" key="1">
    <citation type="submission" date="2018-02" db="EMBL/GenBank/DDBJ databases">
        <title>The genomes of Aspergillus section Nigri reveals drivers in fungal speciation.</title>
        <authorList>
            <consortium name="DOE Joint Genome Institute"/>
            <person name="Vesth T.C."/>
            <person name="Nybo J."/>
            <person name="Theobald S."/>
            <person name="Brandl J."/>
            <person name="Frisvad J.C."/>
            <person name="Nielsen K.F."/>
            <person name="Lyhne E.K."/>
            <person name="Kogle M.E."/>
            <person name="Kuo A."/>
            <person name="Riley R."/>
            <person name="Clum A."/>
            <person name="Nolan M."/>
            <person name="Lipzen A."/>
            <person name="Salamov A."/>
            <person name="Henrissat B."/>
            <person name="Wiebenga A."/>
            <person name="De vries R.P."/>
            <person name="Grigoriev I.V."/>
            <person name="Mortensen U.H."/>
            <person name="Andersen M.R."/>
            <person name="Baker S.E."/>
        </authorList>
    </citation>
    <scope>NUCLEOTIDE SEQUENCE [LARGE SCALE GENOMIC DNA]</scope>
    <source>
        <strain evidence="3 4">CBS 112811</strain>
    </source>
</reference>
<evidence type="ECO:0000313" key="3">
    <source>
        <dbReference type="EMBL" id="RAH53085.1"/>
    </source>
</evidence>
<dbReference type="SMART" id="SM00382">
    <property type="entry name" value="AAA"/>
    <property type="match status" value="1"/>
</dbReference>
<dbReference type="PANTHER" id="PTHR46411:SF3">
    <property type="entry name" value="AAA+ ATPASE DOMAIN-CONTAINING PROTEIN"/>
    <property type="match status" value="1"/>
</dbReference>
<dbReference type="InterPro" id="IPR027417">
    <property type="entry name" value="P-loop_NTPase"/>
</dbReference>
<dbReference type="Gene3D" id="3.40.50.300">
    <property type="entry name" value="P-loop containing nucleotide triphosphate hydrolases"/>
    <property type="match status" value="1"/>
</dbReference>
<keyword evidence="4" id="KW-1185">Reference proteome</keyword>